<accession>A0A7W8LL10</accession>
<sequence length="434" mass="46907">MKKIVSAALVASMVAGAAFAADAKITLNYRTKLDAFSQVSTDNDGTKTVYKEWLDWEGYDGKGKQEATNPSDTFKFVLNGDKAGTTFAANLNTNASSYTLNEYSAWMKWELGEGELKIGSGNWKDGYADGAYRVKKDVDAQNAEGMDFERFKLGSILKGSNKLAFIDDLAAGGNNSALFSYADYGFQAGDAAKVNVLLGSVYNKFDTVVDDDTTTYYDAFFVSRVQLAMEALNAELIFKKPAPHVMDFGAYFMPKVVDGLTLNIGGAAEIDNHEEDDGGYTDWAFDVRARYQATDELSITFFTNLSGTNLKAGRNLSAGVAGHKGAEGLAAKIDGSTQPKFKTAMWNNLSARYKVSDLLALTLNVGLITPLSKAENDDNSYSPEWRVTPAVQVYAASNASIWGGIALSGASAKVSDKDISVFAVQVPVIFRVKM</sequence>
<feature type="signal peptide" evidence="1">
    <location>
        <begin position="1"/>
        <end position="20"/>
    </location>
</feature>
<protein>
    <recommendedName>
        <fullName evidence="4">Major outer membrane protein</fullName>
    </recommendedName>
</protein>
<reference evidence="2 3" key="1">
    <citation type="submission" date="2020-08" db="EMBL/GenBank/DDBJ databases">
        <title>Genomic Encyclopedia of Type Strains, Phase IV (KMG-IV): sequencing the most valuable type-strain genomes for metagenomic binning, comparative biology and taxonomic classification.</title>
        <authorList>
            <person name="Goeker M."/>
        </authorList>
    </citation>
    <scope>NUCLEOTIDE SEQUENCE [LARGE SCALE GENOMIC DNA]</scope>
    <source>
        <strain evidence="2 3">DSM 103462</strain>
    </source>
</reference>
<organism evidence="2 3">
    <name type="scientific">Treponema ruminis</name>
    <dbReference type="NCBI Taxonomy" id="744515"/>
    <lineage>
        <taxon>Bacteria</taxon>
        <taxon>Pseudomonadati</taxon>
        <taxon>Spirochaetota</taxon>
        <taxon>Spirochaetia</taxon>
        <taxon>Spirochaetales</taxon>
        <taxon>Treponemataceae</taxon>
        <taxon>Treponema</taxon>
    </lineage>
</organism>
<name>A0A7W8LL10_9SPIR</name>
<keyword evidence="3" id="KW-1185">Reference proteome</keyword>
<dbReference type="EMBL" id="JACHFQ010000001">
    <property type="protein sequence ID" value="MBB5224926.1"/>
    <property type="molecule type" value="Genomic_DNA"/>
</dbReference>
<dbReference type="Proteomes" id="UP000518887">
    <property type="component" value="Unassembled WGS sequence"/>
</dbReference>
<keyword evidence="1" id="KW-0732">Signal</keyword>
<comment type="caution">
    <text evidence="2">The sequence shown here is derived from an EMBL/GenBank/DDBJ whole genome shotgun (WGS) entry which is preliminary data.</text>
</comment>
<dbReference type="RefSeq" id="WP_184656686.1">
    <property type="nucleotide sequence ID" value="NZ_JACHFQ010000001.1"/>
</dbReference>
<dbReference type="AlphaFoldDB" id="A0A7W8LL10"/>
<proteinExistence type="predicted"/>
<evidence type="ECO:0000313" key="3">
    <source>
        <dbReference type="Proteomes" id="UP000518887"/>
    </source>
</evidence>
<evidence type="ECO:0000256" key="1">
    <source>
        <dbReference type="SAM" id="SignalP"/>
    </source>
</evidence>
<gene>
    <name evidence="2" type="ORF">HNP76_000266</name>
</gene>
<feature type="chain" id="PRO_5031144324" description="Major outer membrane protein" evidence="1">
    <location>
        <begin position="21"/>
        <end position="434"/>
    </location>
</feature>
<evidence type="ECO:0000313" key="2">
    <source>
        <dbReference type="EMBL" id="MBB5224926.1"/>
    </source>
</evidence>
<evidence type="ECO:0008006" key="4">
    <source>
        <dbReference type="Google" id="ProtNLM"/>
    </source>
</evidence>